<proteinExistence type="inferred from homology"/>
<comment type="caution">
    <text evidence="4">The sequence shown here is derived from an EMBL/GenBank/DDBJ whole genome shotgun (WGS) entry which is preliminary data.</text>
</comment>
<sequence>MVRCQAVMEAMERIAPRRLAEEWDNPGLLVGSPGDEVSKILVALDVREETIDRAIKDGCDMIVSHHPLIFRGLKAVRTDDATGRKIARLLRHGIAVFAAHTNLDSAEGGVNDVLAERLGLAEVAALMPGAEGEGLGLGRVGTLAASQPLPLDAFAELVKQRLGLFAVRVVRAGDRKVRRVALCGGSGAEFVGRAAALGADVYVTGDVKYHDGERAVGLGIHVVDAGHFATEQLIVERLAEALTAQLGGTVEMFADTKSSDFFQIL</sequence>
<dbReference type="RefSeq" id="WP_368847790.1">
    <property type="nucleotide sequence ID" value="NZ_CP194411.1"/>
</dbReference>
<evidence type="ECO:0000256" key="2">
    <source>
        <dbReference type="ARBA" id="ARBA00022112"/>
    </source>
</evidence>
<protein>
    <recommendedName>
        <fullName evidence="2">GTP cyclohydrolase 1 type 2 homolog</fullName>
    </recommendedName>
</protein>
<reference evidence="4 5" key="1">
    <citation type="submission" date="2023-04" db="EMBL/GenBank/DDBJ databases">
        <title>Genome Sequence of Selenomonas sputigena ATCC 33150.</title>
        <authorList>
            <person name="Miller D.P."/>
            <person name="Anvari S."/>
            <person name="Polson S.W."/>
            <person name="Macdonald M."/>
            <person name="Mcdowell J.V."/>
        </authorList>
    </citation>
    <scope>NUCLEOTIDE SEQUENCE [LARGE SCALE GENOMIC DNA]</scope>
    <source>
        <strain evidence="4 5">ATCC 33150</strain>
    </source>
</reference>
<dbReference type="InterPro" id="IPR002678">
    <property type="entry name" value="DUF34/NIF3"/>
</dbReference>
<dbReference type="PANTHER" id="PTHR13799">
    <property type="entry name" value="NGG1 INTERACTING FACTOR 3"/>
    <property type="match status" value="1"/>
</dbReference>
<gene>
    <name evidence="4" type="ORF">QCO44_10605</name>
</gene>
<keyword evidence="3" id="KW-0479">Metal-binding</keyword>
<dbReference type="EMBL" id="JARVLH010000007">
    <property type="protein sequence ID" value="MEX5286074.1"/>
    <property type="molecule type" value="Genomic_DNA"/>
</dbReference>
<evidence type="ECO:0000256" key="3">
    <source>
        <dbReference type="ARBA" id="ARBA00022723"/>
    </source>
</evidence>
<accession>A0ABV3X795</accession>
<comment type="similarity">
    <text evidence="1">Belongs to the GTP cyclohydrolase I type 2/NIF3 family.</text>
</comment>
<dbReference type="Pfam" id="PF01784">
    <property type="entry name" value="DUF34_NIF3"/>
    <property type="match status" value="1"/>
</dbReference>
<dbReference type="Proteomes" id="UP001559623">
    <property type="component" value="Unassembled WGS sequence"/>
</dbReference>
<evidence type="ECO:0000313" key="4">
    <source>
        <dbReference type="EMBL" id="MEX5286074.1"/>
    </source>
</evidence>
<dbReference type="InterPro" id="IPR036069">
    <property type="entry name" value="DUF34/NIF3_sf"/>
</dbReference>
<organism evidence="4 5">
    <name type="scientific">Selenomonas sputigena</name>
    <dbReference type="NCBI Taxonomy" id="69823"/>
    <lineage>
        <taxon>Bacteria</taxon>
        <taxon>Bacillati</taxon>
        <taxon>Bacillota</taxon>
        <taxon>Negativicutes</taxon>
        <taxon>Selenomonadales</taxon>
        <taxon>Selenomonadaceae</taxon>
        <taxon>Selenomonas</taxon>
    </lineage>
</organism>
<evidence type="ECO:0000313" key="5">
    <source>
        <dbReference type="Proteomes" id="UP001559623"/>
    </source>
</evidence>
<keyword evidence="5" id="KW-1185">Reference proteome</keyword>
<dbReference type="Gene3D" id="3.40.1390.30">
    <property type="entry name" value="NIF3 (NGG1p interacting factor 3)-like"/>
    <property type="match status" value="2"/>
</dbReference>
<name>A0ABV3X795_9FIRM</name>
<dbReference type="NCBIfam" id="TIGR00486">
    <property type="entry name" value="YbgI_SA1388"/>
    <property type="match status" value="1"/>
</dbReference>
<dbReference type="PANTHER" id="PTHR13799:SF14">
    <property type="entry name" value="GTP CYCLOHYDROLASE 1 TYPE 2 HOMOLOG"/>
    <property type="match status" value="1"/>
</dbReference>
<evidence type="ECO:0000256" key="1">
    <source>
        <dbReference type="ARBA" id="ARBA00006964"/>
    </source>
</evidence>
<dbReference type="SUPFAM" id="SSF102705">
    <property type="entry name" value="NIF3 (NGG1p interacting factor 3)-like"/>
    <property type="match status" value="1"/>
</dbReference>